<keyword evidence="3" id="KW-1185">Reference proteome</keyword>
<dbReference type="EMBL" id="JAQOMS010000002">
    <property type="protein sequence ID" value="MDC2888510.1"/>
    <property type="molecule type" value="Genomic_DNA"/>
</dbReference>
<dbReference type="Gene3D" id="3.30.160.390">
    <property type="entry name" value="Integrase, DNA-binding domain"/>
    <property type="match status" value="1"/>
</dbReference>
<dbReference type="InterPro" id="IPR025166">
    <property type="entry name" value="Integrase_DNA_bind_dom"/>
</dbReference>
<accession>A0ABT5FAF3</accession>
<dbReference type="Proteomes" id="UP001528411">
    <property type="component" value="Unassembled WGS sequence"/>
</dbReference>
<evidence type="ECO:0000313" key="3">
    <source>
        <dbReference type="Proteomes" id="UP001528411"/>
    </source>
</evidence>
<feature type="domain" description="Integrase DNA-binding" evidence="1">
    <location>
        <begin position="9"/>
        <end position="101"/>
    </location>
</feature>
<protein>
    <submittedName>
        <fullName evidence="2">Integrase arm-type DNA-binding domain-containing protein</fullName>
    </submittedName>
</protein>
<sequence length="139" mass="15416">MTVTLEALKEAKSTAKQTGKPVKLSVGEGVRLNITANSAVFQLRYRIKSQSGNTKERTLTLNKLTARTAPTLSKAISKALEQAEEAKSLVKQGVDPTKEKQITKALETAKQELILNDYFENWVKRLQPLHNGVRNITVI</sequence>
<dbReference type="InterPro" id="IPR038488">
    <property type="entry name" value="Integrase_DNA-bd_sf"/>
</dbReference>
<gene>
    <name evidence="2" type="ORF">PN838_06790</name>
</gene>
<evidence type="ECO:0000313" key="2">
    <source>
        <dbReference type="EMBL" id="MDC2888510.1"/>
    </source>
</evidence>
<dbReference type="RefSeq" id="WP_272180113.1">
    <property type="nucleotide sequence ID" value="NZ_JAQOMS010000002.1"/>
</dbReference>
<keyword evidence="2" id="KW-0238">DNA-binding</keyword>
<evidence type="ECO:0000259" key="1">
    <source>
        <dbReference type="Pfam" id="PF13356"/>
    </source>
</evidence>
<proteinExistence type="predicted"/>
<comment type="caution">
    <text evidence="2">The sequence shown here is derived from an EMBL/GenBank/DDBJ whole genome shotgun (WGS) entry which is preliminary data.</text>
</comment>
<reference evidence="2 3" key="1">
    <citation type="submission" date="2023-01" db="EMBL/GenBank/DDBJ databases">
        <title>Psychrosphaera sp. nov., isolated from marine algae.</title>
        <authorList>
            <person name="Bayburt H."/>
            <person name="Choi B.J."/>
            <person name="Kim J.M."/>
            <person name="Choi D.G."/>
            <person name="Jeon C.O."/>
        </authorList>
    </citation>
    <scope>NUCLEOTIDE SEQUENCE [LARGE SCALE GENOMIC DNA]</scope>
    <source>
        <strain evidence="2 3">G1-22</strain>
    </source>
</reference>
<organism evidence="2 3">
    <name type="scientific">Psychrosphaera algicola</name>
    <dbReference type="NCBI Taxonomy" id="3023714"/>
    <lineage>
        <taxon>Bacteria</taxon>
        <taxon>Pseudomonadati</taxon>
        <taxon>Pseudomonadota</taxon>
        <taxon>Gammaproteobacteria</taxon>
        <taxon>Alteromonadales</taxon>
        <taxon>Pseudoalteromonadaceae</taxon>
        <taxon>Psychrosphaera</taxon>
    </lineage>
</organism>
<dbReference type="Pfam" id="PF13356">
    <property type="entry name" value="Arm-DNA-bind_3"/>
    <property type="match status" value="1"/>
</dbReference>
<name>A0ABT5FAF3_9GAMM</name>
<dbReference type="GO" id="GO:0003677">
    <property type="term" value="F:DNA binding"/>
    <property type="evidence" value="ECO:0007669"/>
    <property type="project" value="UniProtKB-KW"/>
</dbReference>